<dbReference type="RefSeq" id="WP_016207610.1">
    <property type="nucleotide sequence ID" value="NZ_ASRV01000133.1"/>
</dbReference>
<dbReference type="Proteomes" id="UP000013988">
    <property type="component" value="Unassembled WGS sequence"/>
</dbReference>
<evidence type="ECO:0000313" key="2">
    <source>
        <dbReference type="Proteomes" id="UP000013988"/>
    </source>
</evidence>
<accession>R9C6K6</accession>
<reference evidence="1 2" key="1">
    <citation type="submission" date="2013-03" db="EMBL/GenBank/DDBJ databases">
        <title>Whole genome shotgun sequencing of Clostridium sartagoforme AAU1.</title>
        <authorList>
            <person name="Joshi C.G."/>
            <person name="Duggirala S.M."/>
            <person name="Nathani N.M."/>
            <person name="Bhatt V.D."/>
            <person name="Patel A.K."/>
            <person name="Pandya P.R."/>
            <person name="KaPatel J.A."/>
        </authorList>
    </citation>
    <scope>NUCLEOTIDE SEQUENCE [LARGE SCALE GENOMIC DNA]</scope>
    <source>
        <strain evidence="1 2">AAU1</strain>
    </source>
</reference>
<comment type="caution">
    <text evidence="1">The sequence shown here is derived from an EMBL/GenBank/DDBJ whole genome shotgun (WGS) entry which is preliminary data.</text>
</comment>
<gene>
    <name evidence="1" type="ORF">A500_11374</name>
</gene>
<dbReference type="EMBL" id="ASRV01000133">
    <property type="protein sequence ID" value="EOR24942.1"/>
    <property type="molecule type" value="Genomic_DNA"/>
</dbReference>
<dbReference type="AlphaFoldDB" id="R9C6K6"/>
<sequence>MTSIYRYCFEDIVTINIISDAVNRINNKPALEEFLRKTSLGQDTYIKILELTFEAEPIFKTFIYQDNLFRVKIDGLNTSNPFVRRVVGTRLVEREYTDKVLYDLYYGNNFMDNVFWYRKV</sequence>
<protein>
    <submittedName>
        <fullName evidence="1">Uncharacterized protein</fullName>
    </submittedName>
</protein>
<evidence type="ECO:0000313" key="1">
    <source>
        <dbReference type="EMBL" id="EOR24942.1"/>
    </source>
</evidence>
<organism evidence="1 2">
    <name type="scientific">Clostridium sartagoforme AAU1</name>
    <dbReference type="NCBI Taxonomy" id="1202534"/>
    <lineage>
        <taxon>Bacteria</taxon>
        <taxon>Bacillati</taxon>
        <taxon>Bacillota</taxon>
        <taxon>Clostridia</taxon>
        <taxon>Eubacteriales</taxon>
        <taxon>Clostridiaceae</taxon>
        <taxon>Clostridium</taxon>
    </lineage>
</organism>
<proteinExistence type="predicted"/>
<keyword evidence="2" id="KW-1185">Reference proteome</keyword>
<name>R9C6K6_9CLOT</name>
<dbReference type="PATRIC" id="fig|1202534.3.peg.2255"/>